<feature type="domain" description="Reverse transcriptase zinc-binding" evidence="2">
    <location>
        <begin position="248"/>
        <end position="333"/>
    </location>
</feature>
<evidence type="ECO:0000313" key="4">
    <source>
        <dbReference type="Proteomes" id="UP001327560"/>
    </source>
</evidence>
<keyword evidence="4" id="KW-1185">Reference proteome</keyword>
<dbReference type="CDD" id="cd06222">
    <property type="entry name" value="RNase_H_like"/>
    <property type="match status" value="1"/>
</dbReference>
<proteinExistence type="predicted"/>
<dbReference type="InterPro" id="IPR026960">
    <property type="entry name" value="RVT-Znf"/>
</dbReference>
<dbReference type="GO" id="GO:0003676">
    <property type="term" value="F:nucleic acid binding"/>
    <property type="evidence" value="ECO:0007669"/>
    <property type="project" value="InterPro"/>
</dbReference>
<sequence length="669" mass="78107">MSDFHSQMNIPESWGQTNLVFIPKKEHPVVIKDYRPIALCNVAYKILAKSSGGTHEERNKIPLEDKRSHGFHLVKWDKVTLNKACGGLGVRDLRITKFSVHAKRILSLLNKKNCLWVDLLQKRYGDVHPWHYNLKGKWTWSFRSLFEAILKLREGLKIKIGNGKETNILSDPWIDCLPLDRWPTYINMSRNLEGRTVNTLMRNGEWDWVLLNTSFGDVLAKKIMQIYIAKKETSDKWVWGLNEKGKLSSKIAYNFLKSKVSELKDERFKWSRVWEMNALPRVRVFVWKLLQVRLPTSEVLSKVSKIQCHSCYVCKEEIDNVKHIFYECKTAVEFRRGLEKASNSKFEKLLTWKEGEWLEEGAQMGKEERNKLIGLIATGHWLLWKNRNVNCFRNKNHGINTMIYRAMADCRDINESMMRNCFEKSMKVNDVRRTDLNSEQYHSANQERCGFRMLCDASRKKESNESGLGFVVTDENGKKLYEAYCHKMIENPMMAEAWAVWYGLSKISELHIKHLKVFSDCSNVIKMLNKEMKVPWYMKSLMIDIEELAKEIDVQWWCHVSREVNWEAHNLASVAVRDRKEWVGNYFDSSIPVNKCIPVIQTGMRLSVNEERDIRVRDVCAEEIVKENAEYSCNNILSASAEINKMDSLGDIGDAHENREGSKPVHFFT</sequence>
<dbReference type="PANTHER" id="PTHR47723:SF21">
    <property type="entry name" value="POLYNUCLEOTIDYL TRANSFERASE, RIBONUCLEASE H-LIKE SUPERFAMILY PROTEIN"/>
    <property type="match status" value="1"/>
</dbReference>
<dbReference type="Gene3D" id="3.30.420.10">
    <property type="entry name" value="Ribonuclease H-like superfamily/Ribonuclease H"/>
    <property type="match status" value="1"/>
</dbReference>
<dbReference type="Pfam" id="PF13456">
    <property type="entry name" value="RVT_3"/>
    <property type="match status" value="1"/>
</dbReference>
<dbReference type="PANTHER" id="PTHR47723">
    <property type="entry name" value="OS05G0353850 PROTEIN"/>
    <property type="match status" value="1"/>
</dbReference>
<evidence type="ECO:0000313" key="3">
    <source>
        <dbReference type="EMBL" id="WOL13852.1"/>
    </source>
</evidence>
<dbReference type="InterPro" id="IPR044730">
    <property type="entry name" value="RNase_H-like_dom_plant"/>
</dbReference>
<dbReference type="InterPro" id="IPR053151">
    <property type="entry name" value="RNase_H-like"/>
</dbReference>
<dbReference type="InterPro" id="IPR012337">
    <property type="entry name" value="RNaseH-like_sf"/>
</dbReference>
<dbReference type="InterPro" id="IPR002156">
    <property type="entry name" value="RNaseH_domain"/>
</dbReference>
<evidence type="ECO:0000259" key="2">
    <source>
        <dbReference type="Pfam" id="PF13966"/>
    </source>
</evidence>
<protein>
    <recommendedName>
        <fullName evidence="5">RNase H type-1 domain-containing protein</fullName>
    </recommendedName>
</protein>
<dbReference type="AlphaFoldDB" id="A0AAQ3KUH7"/>
<dbReference type="EMBL" id="CP136896">
    <property type="protein sequence ID" value="WOL13852.1"/>
    <property type="molecule type" value="Genomic_DNA"/>
</dbReference>
<feature type="domain" description="RNase H type-1" evidence="1">
    <location>
        <begin position="455"/>
        <end position="573"/>
    </location>
</feature>
<dbReference type="InterPro" id="IPR036397">
    <property type="entry name" value="RNaseH_sf"/>
</dbReference>
<dbReference type="GO" id="GO:0004523">
    <property type="term" value="F:RNA-DNA hybrid ribonuclease activity"/>
    <property type="evidence" value="ECO:0007669"/>
    <property type="project" value="InterPro"/>
</dbReference>
<dbReference type="SUPFAM" id="SSF53098">
    <property type="entry name" value="Ribonuclease H-like"/>
    <property type="match status" value="1"/>
</dbReference>
<name>A0AAQ3KUH7_9LILI</name>
<reference evidence="3 4" key="1">
    <citation type="submission" date="2023-10" db="EMBL/GenBank/DDBJ databases">
        <title>Chromosome-scale genome assembly provides insights into flower coloration mechanisms of Canna indica.</title>
        <authorList>
            <person name="Li C."/>
        </authorList>
    </citation>
    <scope>NUCLEOTIDE SEQUENCE [LARGE SCALE GENOMIC DNA]</scope>
    <source>
        <tissue evidence="3">Flower</tissue>
    </source>
</reference>
<dbReference type="Proteomes" id="UP001327560">
    <property type="component" value="Chromosome 7"/>
</dbReference>
<accession>A0AAQ3KUH7</accession>
<evidence type="ECO:0008006" key="5">
    <source>
        <dbReference type="Google" id="ProtNLM"/>
    </source>
</evidence>
<evidence type="ECO:0000259" key="1">
    <source>
        <dbReference type="Pfam" id="PF13456"/>
    </source>
</evidence>
<gene>
    <name evidence="3" type="ORF">Cni_G22632</name>
</gene>
<dbReference type="Pfam" id="PF13966">
    <property type="entry name" value="zf-RVT"/>
    <property type="match status" value="1"/>
</dbReference>
<organism evidence="3 4">
    <name type="scientific">Canna indica</name>
    <name type="common">Indian-shot</name>
    <dbReference type="NCBI Taxonomy" id="4628"/>
    <lineage>
        <taxon>Eukaryota</taxon>
        <taxon>Viridiplantae</taxon>
        <taxon>Streptophyta</taxon>
        <taxon>Embryophyta</taxon>
        <taxon>Tracheophyta</taxon>
        <taxon>Spermatophyta</taxon>
        <taxon>Magnoliopsida</taxon>
        <taxon>Liliopsida</taxon>
        <taxon>Zingiberales</taxon>
        <taxon>Cannaceae</taxon>
        <taxon>Canna</taxon>
    </lineage>
</organism>